<dbReference type="AlphaFoldDB" id="A0AAV0WLC9"/>
<keyword evidence="3" id="KW-1185">Reference proteome</keyword>
<name>A0AAV0WLC9_9HEMI</name>
<sequence length="186" mass="21493">MNFCGELSSEQEKSPEKMEPPKFTPRKKKRSDEPLLENALASLDEMAGKIKNEDACDKFGKYVSSQLRELPLRRRILLQQEMQTAITNSILRNISSDDIPTQLIQHPFTSPNTIVTSNSSNISEESQAASTHSDYSSTDETIDVIKKAMDNTFDDFVFDYIKYRYNRSYYCIQFLIIFYNFTINLI</sequence>
<organism evidence="2 3">
    <name type="scientific">Macrosiphum euphorbiae</name>
    <name type="common">potato aphid</name>
    <dbReference type="NCBI Taxonomy" id="13131"/>
    <lineage>
        <taxon>Eukaryota</taxon>
        <taxon>Metazoa</taxon>
        <taxon>Ecdysozoa</taxon>
        <taxon>Arthropoda</taxon>
        <taxon>Hexapoda</taxon>
        <taxon>Insecta</taxon>
        <taxon>Pterygota</taxon>
        <taxon>Neoptera</taxon>
        <taxon>Paraneoptera</taxon>
        <taxon>Hemiptera</taxon>
        <taxon>Sternorrhyncha</taxon>
        <taxon>Aphidomorpha</taxon>
        <taxon>Aphidoidea</taxon>
        <taxon>Aphididae</taxon>
        <taxon>Macrosiphini</taxon>
        <taxon>Macrosiphum</taxon>
    </lineage>
</organism>
<feature type="region of interest" description="Disordered" evidence="1">
    <location>
        <begin position="115"/>
        <end position="134"/>
    </location>
</feature>
<dbReference type="Proteomes" id="UP001160148">
    <property type="component" value="Unassembled WGS sequence"/>
</dbReference>
<accession>A0AAV0WLC9</accession>
<feature type="compositionally biased region" description="Low complexity" evidence="1">
    <location>
        <begin position="115"/>
        <end position="126"/>
    </location>
</feature>
<evidence type="ECO:0000256" key="1">
    <source>
        <dbReference type="SAM" id="MobiDB-lite"/>
    </source>
</evidence>
<evidence type="ECO:0000313" key="3">
    <source>
        <dbReference type="Proteomes" id="UP001160148"/>
    </source>
</evidence>
<reference evidence="2 3" key="1">
    <citation type="submission" date="2023-01" db="EMBL/GenBank/DDBJ databases">
        <authorList>
            <person name="Whitehead M."/>
        </authorList>
    </citation>
    <scope>NUCLEOTIDE SEQUENCE [LARGE SCALE GENOMIC DNA]</scope>
</reference>
<feature type="region of interest" description="Disordered" evidence="1">
    <location>
        <begin position="1"/>
        <end position="34"/>
    </location>
</feature>
<dbReference type="EMBL" id="CARXXK010000002">
    <property type="protein sequence ID" value="CAI6356306.1"/>
    <property type="molecule type" value="Genomic_DNA"/>
</dbReference>
<comment type="caution">
    <text evidence="2">The sequence shown here is derived from an EMBL/GenBank/DDBJ whole genome shotgun (WGS) entry which is preliminary data.</text>
</comment>
<proteinExistence type="predicted"/>
<evidence type="ECO:0000313" key="2">
    <source>
        <dbReference type="EMBL" id="CAI6356306.1"/>
    </source>
</evidence>
<evidence type="ECO:0008006" key="4">
    <source>
        <dbReference type="Google" id="ProtNLM"/>
    </source>
</evidence>
<gene>
    <name evidence="2" type="ORF">MEUPH1_LOCUS12054</name>
</gene>
<feature type="compositionally biased region" description="Basic and acidic residues" evidence="1">
    <location>
        <begin position="10"/>
        <end position="20"/>
    </location>
</feature>
<protein>
    <recommendedName>
        <fullName evidence="4">BESS domain-containing protein</fullName>
    </recommendedName>
</protein>